<sequence length="794" mass="90353">MTSTDEIASHQSPETCPSDSGSPTVAEIMVGILSLPPEIFHNILAYLDPRDLGTLPRVCRAFKEFVTGNNPLCRDIYLRILDKPVSTIGINFVQGLQDLLHLEQVIAAKWLIPENENFVEPRPSVVRELPFVHRTVTRLLKSIPPLEHGSEELSARLVNAETYHRSATCEYLTRILEEAPRLAFDERWNGAVESYFYQSAIFKRIHKHPHRHSGYISPKTVVRPLGGVSEEERERRRMSAHLHCLLGISDLLRDVTSGSSLKKWSLPERAYATACAKVYDIREYRRDETAWGPFYTPKSGEGEEKPGLRVDWEKAEAIMIVLGTNLRAKGLAFFDAVEHIWGKRFGGCWEGSYIPWVPENVLANLENKILQEEEDGDEEEREKRLELEELGKRDPYGVNGTWLRVVCFLDYTDFFHFNFHNHNDGDGLSADSTPREPLSTGEAVRLILMKVHVTKIEPADPDSGDDGHWPVVHFEGQSRALDWSWDGNADSDLKGTVRMTKEGEVRWTTYSIYDGEERWKSEGFQLGGRKAARGVIGNWFDKDYNEHGPCGPTAFWKVSDHEYDTNSDEMGEMLNSLLPLRTPFFSPMELSVILTVVVDNDNDSDDLDAEDDEEDSDEDDGSDSDEVEEDEEEDEDEDLDHELEEEDEAEAEEFVEEIEVFGGGLTFAEGLRPIPGSPPPPWQEEHAGEDGGDDEKENRETGHREEEDRHRNNNEAVHSEGADIEPPTTDEELPFNSGGIAGLYDDGYDLYEEEQLSQLPRYELNADYRRFNDMMAARFQIGMPEPELDDDWEP</sequence>
<name>A0AAN6WHN3_9PEZI</name>
<keyword evidence="4" id="KW-1185">Reference proteome</keyword>
<proteinExistence type="predicted"/>
<gene>
    <name evidence="3" type="ORF">QBC36DRAFT_341772</name>
</gene>
<reference evidence="3" key="2">
    <citation type="submission" date="2023-05" db="EMBL/GenBank/DDBJ databases">
        <authorList>
            <consortium name="Lawrence Berkeley National Laboratory"/>
            <person name="Steindorff A."/>
            <person name="Hensen N."/>
            <person name="Bonometti L."/>
            <person name="Westerberg I."/>
            <person name="Brannstrom I.O."/>
            <person name="Guillou S."/>
            <person name="Cros-Aarteil S."/>
            <person name="Calhoun S."/>
            <person name="Haridas S."/>
            <person name="Kuo A."/>
            <person name="Mondo S."/>
            <person name="Pangilinan J."/>
            <person name="Riley R."/>
            <person name="Labutti K."/>
            <person name="Andreopoulos B."/>
            <person name="Lipzen A."/>
            <person name="Chen C."/>
            <person name="Yanf M."/>
            <person name="Daum C."/>
            <person name="Ng V."/>
            <person name="Clum A."/>
            <person name="Ohm R."/>
            <person name="Martin F."/>
            <person name="Silar P."/>
            <person name="Natvig D."/>
            <person name="Lalanne C."/>
            <person name="Gautier V."/>
            <person name="Ament-Velasquez S.L."/>
            <person name="Kruys A."/>
            <person name="Hutchinson M.I."/>
            <person name="Powell A.J."/>
            <person name="Barry K."/>
            <person name="Miller A.N."/>
            <person name="Grigoriev I.V."/>
            <person name="Debuchy R."/>
            <person name="Gladieux P."/>
            <person name="Thoren M.H."/>
            <person name="Johannesson H."/>
        </authorList>
    </citation>
    <scope>NUCLEOTIDE SEQUENCE</scope>
    <source>
        <strain evidence="3">CBS 892.96</strain>
    </source>
</reference>
<organism evidence="3 4">
    <name type="scientific">Triangularia setosa</name>
    <dbReference type="NCBI Taxonomy" id="2587417"/>
    <lineage>
        <taxon>Eukaryota</taxon>
        <taxon>Fungi</taxon>
        <taxon>Dikarya</taxon>
        <taxon>Ascomycota</taxon>
        <taxon>Pezizomycotina</taxon>
        <taxon>Sordariomycetes</taxon>
        <taxon>Sordariomycetidae</taxon>
        <taxon>Sordariales</taxon>
        <taxon>Podosporaceae</taxon>
        <taxon>Triangularia</taxon>
    </lineage>
</organism>
<dbReference type="SMART" id="SM00256">
    <property type="entry name" value="FBOX"/>
    <property type="match status" value="1"/>
</dbReference>
<reference evidence="3" key="1">
    <citation type="journal article" date="2023" name="Mol. Phylogenet. Evol.">
        <title>Genome-scale phylogeny and comparative genomics of the fungal order Sordariales.</title>
        <authorList>
            <person name="Hensen N."/>
            <person name="Bonometti L."/>
            <person name="Westerberg I."/>
            <person name="Brannstrom I.O."/>
            <person name="Guillou S."/>
            <person name="Cros-Aarteil S."/>
            <person name="Calhoun S."/>
            <person name="Haridas S."/>
            <person name="Kuo A."/>
            <person name="Mondo S."/>
            <person name="Pangilinan J."/>
            <person name="Riley R."/>
            <person name="LaButti K."/>
            <person name="Andreopoulos B."/>
            <person name="Lipzen A."/>
            <person name="Chen C."/>
            <person name="Yan M."/>
            <person name="Daum C."/>
            <person name="Ng V."/>
            <person name="Clum A."/>
            <person name="Steindorff A."/>
            <person name="Ohm R.A."/>
            <person name="Martin F."/>
            <person name="Silar P."/>
            <person name="Natvig D.O."/>
            <person name="Lalanne C."/>
            <person name="Gautier V."/>
            <person name="Ament-Velasquez S.L."/>
            <person name="Kruys A."/>
            <person name="Hutchinson M.I."/>
            <person name="Powell A.J."/>
            <person name="Barry K."/>
            <person name="Miller A.N."/>
            <person name="Grigoriev I.V."/>
            <person name="Debuchy R."/>
            <person name="Gladieux P."/>
            <person name="Hiltunen Thoren M."/>
            <person name="Johannesson H."/>
        </authorList>
    </citation>
    <scope>NUCLEOTIDE SEQUENCE</scope>
    <source>
        <strain evidence="3">CBS 892.96</strain>
    </source>
</reference>
<dbReference type="CDD" id="cd09917">
    <property type="entry name" value="F-box_SF"/>
    <property type="match status" value="1"/>
</dbReference>
<dbReference type="SUPFAM" id="SSF81383">
    <property type="entry name" value="F-box domain"/>
    <property type="match status" value="1"/>
</dbReference>
<evidence type="ECO:0000313" key="4">
    <source>
        <dbReference type="Proteomes" id="UP001302321"/>
    </source>
</evidence>
<dbReference type="InterPro" id="IPR001810">
    <property type="entry name" value="F-box_dom"/>
</dbReference>
<feature type="region of interest" description="Disordered" evidence="1">
    <location>
        <begin position="601"/>
        <end position="652"/>
    </location>
</feature>
<accession>A0AAN6WHN3</accession>
<feature type="domain" description="F-box" evidence="2">
    <location>
        <begin position="29"/>
        <end position="80"/>
    </location>
</feature>
<evidence type="ECO:0000259" key="2">
    <source>
        <dbReference type="PROSITE" id="PS50181"/>
    </source>
</evidence>
<feature type="compositionally biased region" description="Basic and acidic residues" evidence="1">
    <location>
        <begin position="696"/>
        <end position="721"/>
    </location>
</feature>
<feature type="region of interest" description="Disordered" evidence="1">
    <location>
        <begin position="1"/>
        <end position="22"/>
    </location>
</feature>
<dbReference type="AlphaFoldDB" id="A0AAN6WHN3"/>
<dbReference type="InterPro" id="IPR036047">
    <property type="entry name" value="F-box-like_dom_sf"/>
</dbReference>
<dbReference type="Pfam" id="PF12937">
    <property type="entry name" value="F-box-like"/>
    <property type="match status" value="1"/>
</dbReference>
<dbReference type="PROSITE" id="PS50181">
    <property type="entry name" value="FBOX"/>
    <property type="match status" value="1"/>
</dbReference>
<dbReference type="Proteomes" id="UP001302321">
    <property type="component" value="Unassembled WGS sequence"/>
</dbReference>
<comment type="caution">
    <text evidence="3">The sequence shown here is derived from an EMBL/GenBank/DDBJ whole genome shotgun (WGS) entry which is preliminary data.</text>
</comment>
<dbReference type="Gene3D" id="1.20.1280.50">
    <property type="match status" value="1"/>
</dbReference>
<protein>
    <recommendedName>
        <fullName evidence="2">F-box domain-containing protein</fullName>
    </recommendedName>
</protein>
<evidence type="ECO:0000313" key="3">
    <source>
        <dbReference type="EMBL" id="KAK4181949.1"/>
    </source>
</evidence>
<feature type="region of interest" description="Disordered" evidence="1">
    <location>
        <begin position="667"/>
        <end position="742"/>
    </location>
</feature>
<dbReference type="EMBL" id="MU866083">
    <property type="protein sequence ID" value="KAK4181949.1"/>
    <property type="molecule type" value="Genomic_DNA"/>
</dbReference>
<evidence type="ECO:0000256" key="1">
    <source>
        <dbReference type="SAM" id="MobiDB-lite"/>
    </source>
</evidence>